<dbReference type="InterPro" id="IPR000185">
    <property type="entry name" value="SecA"/>
</dbReference>
<keyword evidence="2 11" id="KW-1003">Cell membrane</keyword>
<feature type="domain" description="SecA family profile" evidence="14">
    <location>
        <begin position="33"/>
        <end position="622"/>
    </location>
</feature>
<dbReference type="Pfam" id="PF01043">
    <property type="entry name" value="SecA_PP_bind"/>
    <property type="match status" value="1"/>
</dbReference>
<dbReference type="InterPro" id="IPR014001">
    <property type="entry name" value="Helicase_ATP-bd"/>
</dbReference>
<keyword evidence="9 11" id="KW-0811">Translocation</keyword>
<name>A0A848HJY1_9BURK</name>
<evidence type="ECO:0000256" key="1">
    <source>
        <dbReference type="ARBA" id="ARBA00022448"/>
    </source>
</evidence>
<evidence type="ECO:0000259" key="14">
    <source>
        <dbReference type="PROSITE" id="PS51196"/>
    </source>
</evidence>
<evidence type="ECO:0000256" key="10">
    <source>
        <dbReference type="ARBA" id="ARBA00023136"/>
    </source>
</evidence>
<dbReference type="PROSITE" id="PS01312">
    <property type="entry name" value="SECA"/>
    <property type="match status" value="1"/>
</dbReference>
<feature type="binding site" evidence="11">
    <location>
        <position position="545"/>
    </location>
    <ligand>
        <name>ATP</name>
        <dbReference type="ChEBI" id="CHEBI:30616"/>
    </ligand>
</feature>
<evidence type="ECO:0000256" key="11">
    <source>
        <dbReference type="HAMAP-Rule" id="MF_01382"/>
    </source>
</evidence>
<proteinExistence type="inferred from homology"/>
<evidence type="ECO:0000256" key="8">
    <source>
        <dbReference type="ARBA" id="ARBA00022967"/>
    </source>
</evidence>
<dbReference type="GO" id="GO:0005886">
    <property type="term" value="C:plasma membrane"/>
    <property type="evidence" value="ECO:0007669"/>
    <property type="project" value="UniProtKB-SubCell"/>
</dbReference>
<keyword evidence="10 11" id="KW-0472">Membrane</keyword>
<evidence type="ECO:0000259" key="12">
    <source>
        <dbReference type="PROSITE" id="PS51192"/>
    </source>
</evidence>
<dbReference type="GO" id="GO:0005524">
    <property type="term" value="F:ATP binding"/>
    <property type="evidence" value="ECO:0007669"/>
    <property type="project" value="UniProtKB-UniRule"/>
</dbReference>
<evidence type="ECO:0000256" key="5">
    <source>
        <dbReference type="ARBA" id="ARBA00022741"/>
    </source>
</evidence>
<protein>
    <recommendedName>
        <fullName evidence="11">Protein translocase subunit SecA</fullName>
        <ecNumber evidence="11">7.4.2.8</ecNumber>
    </recommendedName>
</protein>
<comment type="caution">
    <text evidence="15">The sequence shown here is derived from an EMBL/GenBank/DDBJ whole genome shotgun (WGS) entry which is preliminary data.</text>
</comment>
<dbReference type="AlphaFoldDB" id="A0A848HJY1"/>
<dbReference type="PRINTS" id="PR00906">
    <property type="entry name" value="SECA"/>
</dbReference>
<dbReference type="PANTHER" id="PTHR30612">
    <property type="entry name" value="SECA INNER MEMBRANE COMPONENT OF SEC PROTEIN SECRETION SYSTEM"/>
    <property type="match status" value="1"/>
</dbReference>
<keyword evidence="4" id="KW-0997">Cell inner membrane</keyword>
<dbReference type="GO" id="GO:0006605">
    <property type="term" value="P:protein targeting"/>
    <property type="evidence" value="ECO:0007669"/>
    <property type="project" value="UniProtKB-UniRule"/>
</dbReference>
<keyword evidence="1 11" id="KW-0813">Transport</keyword>
<dbReference type="InterPro" id="IPR001650">
    <property type="entry name" value="Helicase_C-like"/>
</dbReference>
<dbReference type="PROSITE" id="PS51194">
    <property type="entry name" value="HELICASE_CTER"/>
    <property type="match status" value="1"/>
</dbReference>
<dbReference type="Pfam" id="PF21090">
    <property type="entry name" value="P-loop_SecA"/>
    <property type="match status" value="1"/>
</dbReference>
<dbReference type="PROSITE" id="PS51192">
    <property type="entry name" value="HELICASE_ATP_BIND_1"/>
    <property type="match status" value="1"/>
</dbReference>
<dbReference type="Gene3D" id="3.90.1440.10">
    <property type="entry name" value="SecA, preprotein cross-linking domain"/>
    <property type="match status" value="1"/>
</dbReference>
<feature type="domain" description="Helicase ATP-binding" evidence="12">
    <location>
        <begin position="119"/>
        <end position="276"/>
    </location>
</feature>
<dbReference type="SUPFAM" id="SSF52540">
    <property type="entry name" value="P-loop containing nucleoside triphosphate hydrolases"/>
    <property type="match status" value="2"/>
</dbReference>
<keyword evidence="8 11" id="KW-1278">Translocase</keyword>
<feature type="binding site" evidence="11">
    <location>
        <position position="117"/>
    </location>
    <ligand>
        <name>ATP</name>
        <dbReference type="ChEBI" id="CHEBI:30616"/>
    </ligand>
</feature>
<evidence type="ECO:0000256" key="3">
    <source>
        <dbReference type="ARBA" id="ARBA00022490"/>
    </source>
</evidence>
<dbReference type="RefSeq" id="WP_169422364.1">
    <property type="nucleotide sequence ID" value="NZ_JABBFX010000004.1"/>
</dbReference>
<dbReference type="SMART" id="SM00957">
    <property type="entry name" value="SecA_DEAD"/>
    <property type="match status" value="1"/>
</dbReference>
<evidence type="ECO:0000256" key="2">
    <source>
        <dbReference type="ARBA" id="ARBA00022475"/>
    </source>
</evidence>
<dbReference type="PROSITE" id="PS51196">
    <property type="entry name" value="SECA_MOTOR_DEAD"/>
    <property type="match status" value="1"/>
</dbReference>
<comment type="similarity">
    <text evidence="11">Belongs to the SecA family.</text>
</comment>
<dbReference type="InterPro" id="IPR011115">
    <property type="entry name" value="SecA_DEAD"/>
</dbReference>
<keyword evidence="6 11" id="KW-0067">ATP-binding</keyword>
<feature type="binding site" evidence="11">
    <location>
        <begin position="135"/>
        <end position="139"/>
    </location>
    <ligand>
        <name>ATP</name>
        <dbReference type="ChEBI" id="CHEBI:30616"/>
    </ligand>
</feature>
<dbReference type="EC" id="7.4.2.8" evidence="11"/>
<dbReference type="GO" id="GO:0005829">
    <property type="term" value="C:cytosol"/>
    <property type="evidence" value="ECO:0007669"/>
    <property type="project" value="TreeGrafter"/>
</dbReference>
<dbReference type="InterPro" id="IPR027417">
    <property type="entry name" value="P-loop_NTPase"/>
</dbReference>
<evidence type="ECO:0000256" key="6">
    <source>
        <dbReference type="ARBA" id="ARBA00022840"/>
    </source>
</evidence>
<dbReference type="Gene3D" id="3.40.50.300">
    <property type="entry name" value="P-loop containing nucleotide triphosphate hydrolases"/>
    <property type="match status" value="2"/>
</dbReference>
<sequence>MATETAFWRSVERGPAPYAERADRWESAFDRRLLAASAWLRRPLPTALKEERELVREVERLQPAIDALGREALRGEAEALRPALLRQGFALPLVARSFALVRAAAWHELGLRHFPVQMMGGHAMLMGLLAEMDTGEGKTLTASLPAATAALAGQPVHVITVNDYLAARDAAMLRPVYEALGLSVGVAQEDQEPDERRAAWLADITYCTNKDLGFDYLRDGLVLAGNRGRGRLLVQQMFGLGDRAERLLLRGLAFAIIDEADSVLVDEARTPLVISAGGDDVAQAELHATALAIAQALDAAEDFRIERQDRAAHLTPQGRKRLQELAHRLPPAWRSELAREELVQQALAALHLFVLDVHYLVRDGKVMIIDEYTGRVMPDRSWERGLQQLVEAKEGCTVSARRGTLARITYQRLFRRYLRVSGMSGTAREVGPELEAVYGLKVTRIPTHRVTQRRDLGTRLYADRTRKWQAVAGAVQEQRAAGRPVLVGTRSVAASEELAEVLSALGIEHMVLNARQDSAEAAIVAEAGGTGRVTIATNMAGRGTDIRLAQEVVARGGLHVILTEFHESARIDRQLFGRCARQGDPGSHEAIVSVDDAIFARHSPGLARILAARYATREQALPGWAARILQARAQQAAEAANGADRRSTLEQDRRLDRALAFAGGTE</sequence>
<dbReference type="GO" id="GO:0008564">
    <property type="term" value="F:protein-exporting ATPase activity"/>
    <property type="evidence" value="ECO:0007669"/>
    <property type="project" value="UniProtKB-EC"/>
</dbReference>
<accession>A0A848HJY1</accession>
<dbReference type="Proteomes" id="UP000541185">
    <property type="component" value="Unassembled WGS sequence"/>
</dbReference>
<dbReference type="EMBL" id="JABBFX010000004">
    <property type="protein sequence ID" value="NML48048.1"/>
    <property type="molecule type" value="Genomic_DNA"/>
</dbReference>
<comment type="catalytic activity">
    <reaction evidence="11">
        <text>ATP + H2O + cellular proteinSide 1 = ADP + phosphate + cellular proteinSide 2.</text>
        <dbReference type="EC" id="7.4.2.8"/>
    </reaction>
</comment>
<evidence type="ECO:0000256" key="7">
    <source>
        <dbReference type="ARBA" id="ARBA00022927"/>
    </source>
</evidence>
<dbReference type="Pfam" id="PF07517">
    <property type="entry name" value="SecA_DEAD"/>
    <property type="match status" value="1"/>
</dbReference>
<gene>
    <name evidence="11" type="primary">secA</name>
    <name evidence="15" type="ORF">HHL11_30145</name>
</gene>
<evidence type="ECO:0000256" key="4">
    <source>
        <dbReference type="ARBA" id="ARBA00022519"/>
    </source>
</evidence>
<comment type="function">
    <text evidence="11">Part of the Sec protein translocase complex. Interacts with the SecYEG preprotein conducting channel. Has a central role in coupling the hydrolysis of ATP to the transfer of proteins into and across the cell membrane, serving both as a receptor for the preprotein-SecB complex and as an ATP-driven molecular motor driving the stepwise translocation of polypeptide chains across the membrane.</text>
</comment>
<keyword evidence="5 11" id="KW-0547">Nucleotide-binding</keyword>
<dbReference type="HAMAP" id="MF_01382">
    <property type="entry name" value="SecA"/>
    <property type="match status" value="1"/>
</dbReference>
<dbReference type="InterPro" id="IPR011130">
    <property type="entry name" value="SecA_preprotein_X-link_dom"/>
</dbReference>
<evidence type="ECO:0000313" key="15">
    <source>
        <dbReference type="EMBL" id="NML48048.1"/>
    </source>
</evidence>
<dbReference type="GO" id="GO:0017038">
    <property type="term" value="P:protein import"/>
    <property type="evidence" value="ECO:0007669"/>
    <property type="project" value="InterPro"/>
</dbReference>
<organism evidence="15 16">
    <name type="scientific">Ramlibacter agri</name>
    <dbReference type="NCBI Taxonomy" id="2728837"/>
    <lineage>
        <taxon>Bacteria</taxon>
        <taxon>Pseudomonadati</taxon>
        <taxon>Pseudomonadota</taxon>
        <taxon>Betaproteobacteria</taxon>
        <taxon>Burkholderiales</taxon>
        <taxon>Comamonadaceae</taxon>
        <taxon>Ramlibacter</taxon>
    </lineage>
</organism>
<dbReference type="PANTHER" id="PTHR30612:SF0">
    <property type="entry name" value="CHLOROPLAST PROTEIN-TRANSPORTING ATPASE"/>
    <property type="match status" value="1"/>
</dbReference>
<dbReference type="GO" id="GO:0043952">
    <property type="term" value="P:protein transport by the Sec complex"/>
    <property type="evidence" value="ECO:0007669"/>
    <property type="project" value="TreeGrafter"/>
</dbReference>
<dbReference type="CDD" id="cd18803">
    <property type="entry name" value="SF2_C_secA"/>
    <property type="match status" value="1"/>
</dbReference>
<dbReference type="InterPro" id="IPR020937">
    <property type="entry name" value="SecA_CS"/>
</dbReference>
<evidence type="ECO:0000259" key="13">
    <source>
        <dbReference type="PROSITE" id="PS51194"/>
    </source>
</evidence>
<dbReference type="GO" id="GO:0031522">
    <property type="term" value="C:cell envelope Sec protein transport complex"/>
    <property type="evidence" value="ECO:0007669"/>
    <property type="project" value="TreeGrafter"/>
</dbReference>
<dbReference type="InterPro" id="IPR014018">
    <property type="entry name" value="SecA_motor_DEAD"/>
</dbReference>
<reference evidence="15 16" key="1">
    <citation type="submission" date="2020-04" db="EMBL/GenBank/DDBJ databases">
        <title>Ramlibacter sp. G-1-2-2 isolated from soil.</title>
        <authorList>
            <person name="Dahal R.H."/>
        </authorList>
    </citation>
    <scope>NUCLEOTIDE SEQUENCE [LARGE SCALE GENOMIC DNA]</scope>
    <source>
        <strain evidence="15 16">G-1-2-2</strain>
    </source>
</reference>
<dbReference type="InterPro" id="IPR036670">
    <property type="entry name" value="SecA_X-link_sf"/>
</dbReference>
<dbReference type="GO" id="GO:0065002">
    <property type="term" value="P:intracellular protein transmembrane transport"/>
    <property type="evidence" value="ECO:0007669"/>
    <property type="project" value="UniProtKB-UniRule"/>
</dbReference>
<keyword evidence="7 11" id="KW-0653">Protein transport</keyword>
<evidence type="ECO:0000256" key="9">
    <source>
        <dbReference type="ARBA" id="ARBA00023010"/>
    </source>
</evidence>
<dbReference type="CDD" id="cd17928">
    <property type="entry name" value="DEXDc_SecA"/>
    <property type="match status" value="1"/>
</dbReference>
<evidence type="ECO:0000313" key="16">
    <source>
        <dbReference type="Proteomes" id="UP000541185"/>
    </source>
</evidence>
<dbReference type="SMART" id="SM00958">
    <property type="entry name" value="SecA_PP_bind"/>
    <property type="match status" value="1"/>
</dbReference>
<keyword evidence="3 11" id="KW-0963">Cytoplasm</keyword>
<comment type="subcellular location">
    <subcellularLocation>
        <location evidence="11">Cell membrane</location>
        <topology evidence="11">Peripheral membrane protein</topology>
        <orientation evidence="11">Cytoplasmic side</orientation>
    </subcellularLocation>
    <subcellularLocation>
        <location evidence="11">Cytoplasm</location>
    </subcellularLocation>
    <text evidence="11">Distribution is 50-50.</text>
</comment>
<feature type="domain" description="Helicase C-terminal" evidence="13">
    <location>
        <begin position="467"/>
        <end position="629"/>
    </location>
</feature>
<dbReference type="InterPro" id="IPR044722">
    <property type="entry name" value="SecA_SF2_C"/>
</dbReference>
<comment type="subunit">
    <text evidence="11">Monomer and homodimer. Part of the essential Sec protein translocation apparatus which comprises SecA, SecYEG and auxiliary proteins SecDF-YajC and YidC.</text>
</comment>
<keyword evidence="16" id="KW-1185">Reference proteome</keyword>
<dbReference type="FunFam" id="3.40.50.300:FF:000429">
    <property type="entry name" value="Preprotein translocase subunit SecA"/>
    <property type="match status" value="1"/>
</dbReference>
<dbReference type="SUPFAM" id="SSF81767">
    <property type="entry name" value="Pre-protein crosslinking domain of SecA"/>
    <property type="match status" value="1"/>
</dbReference>